<evidence type="ECO:0000313" key="5">
    <source>
        <dbReference type="Proteomes" id="UP000034696"/>
    </source>
</evidence>
<dbReference type="PANTHER" id="PTHR42535">
    <property type="entry name" value="OOKINETE PROTEIN, PUTATIVE-RELATED"/>
    <property type="match status" value="1"/>
</dbReference>
<dbReference type="Gene3D" id="2.60.120.200">
    <property type="match status" value="3"/>
</dbReference>
<protein>
    <recommendedName>
        <fullName evidence="3">LamG-like jellyroll fold domain-containing protein</fullName>
    </recommendedName>
</protein>
<dbReference type="Pfam" id="PF13385">
    <property type="entry name" value="Laminin_G_3"/>
    <property type="match status" value="3"/>
</dbReference>
<dbReference type="PATRIC" id="fig|1618649.3.peg.543"/>
<dbReference type="InterPro" id="IPR006558">
    <property type="entry name" value="LamG-like"/>
</dbReference>
<comment type="caution">
    <text evidence="4">The sequence shown here is derived from an EMBL/GenBank/DDBJ whole genome shotgun (WGS) entry which is preliminary data.</text>
</comment>
<reference evidence="4 5" key="1">
    <citation type="journal article" date="2015" name="Nature">
        <title>rRNA introns, odd ribosomes, and small enigmatic genomes across a large radiation of phyla.</title>
        <authorList>
            <person name="Brown C.T."/>
            <person name="Hug L.A."/>
            <person name="Thomas B.C."/>
            <person name="Sharon I."/>
            <person name="Castelle C.J."/>
            <person name="Singh A."/>
            <person name="Wilkins M.J."/>
            <person name="Williams K.H."/>
            <person name="Banfield J.F."/>
        </authorList>
    </citation>
    <scope>NUCLEOTIDE SEQUENCE [LARGE SCALE GENOMIC DNA]</scope>
</reference>
<dbReference type="InterPro" id="IPR013320">
    <property type="entry name" value="ConA-like_dom_sf"/>
</dbReference>
<feature type="domain" description="LamG-like jellyroll fold" evidence="3">
    <location>
        <begin position="568"/>
        <end position="699"/>
    </location>
</feature>
<proteinExistence type="predicted"/>
<gene>
    <name evidence="4" type="ORF">UX06_C0034G0002</name>
</gene>
<evidence type="ECO:0000256" key="1">
    <source>
        <dbReference type="ARBA" id="ARBA00022729"/>
    </source>
</evidence>
<keyword evidence="1" id="KW-0732">Signal</keyword>
<feature type="domain" description="LamG-like jellyroll fold" evidence="3">
    <location>
        <begin position="113"/>
        <end position="256"/>
    </location>
</feature>
<accession>A0A0G1Q569</accession>
<name>A0A0G1Q569_9BACT</name>
<dbReference type="AlphaFoldDB" id="A0A0G1Q569"/>
<dbReference type="SUPFAM" id="SSF49899">
    <property type="entry name" value="Concanavalin A-like lectins/glucanases"/>
    <property type="match status" value="3"/>
</dbReference>
<evidence type="ECO:0000313" key="4">
    <source>
        <dbReference type="EMBL" id="KKU03780.1"/>
    </source>
</evidence>
<dbReference type="PANTHER" id="PTHR42535:SF2">
    <property type="entry name" value="CHROMOSOME UNDETERMINED SCAFFOLD_146, WHOLE GENOME SHOTGUN SEQUENCE"/>
    <property type="match status" value="1"/>
</dbReference>
<dbReference type="SMART" id="SM00560">
    <property type="entry name" value="LamGL"/>
    <property type="match status" value="3"/>
</dbReference>
<dbReference type="EMBL" id="LCKT01000034">
    <property type="protein sequence ID" value="KKU03780.1"/>
    <property type="molecule type" value="Genomic_DNA"/>
</dbReference>
<organism evidence="4 5">
    <name type="scientific">Candidatus Giovannonibacteria bacterium GW2011_GWA2_45_21</name>
    <dbReference type="NCBI Taxonomy" id="1618649"/>
    <lineage>
        <taxon>Bacteria</taxon>
        <taxon>Candidatus Giovannoniibacteriota</taxon>
    </lineage>
</organism>
<feature type="domain" description="LamG-like jellyroll fold" evidence="3">
    <location>
        <begin position="345"/>
        <end position="477"/>
    </location>
</feature>
<keyword evidence="2" id="KW-1015">Disulfide bond</keyword>
<dbReference type="Proteomes" id="UP000034696">
    <property type="component" value="Unassembled WGS sequence"/>
</dbReference>
<evidence type="ECO:0000256" key="2">
    <source>
        <dbReference type="ARBA" id="ARBA00023157"/>
    </source>
</evidence>
<evidence type="ECO:0000259" key="3">
    <source>
        <dbReference type="SMART" id="SM00560"/>
    </source>
</evidence>
<sequence length="709" mass="76102">MIRNTKNTLRAIFLGTAIIALWAVFGLNDARAGTIIQRPLYFGLNQGLVGFWSFDAPDMAGNSAYDRSGSNNTGTLTNGPTRQIGKIGQALSFDGVNDVVSVLDSVSLDSTRNAFTVSAWIYDNDVDDGVDDDRHILDKGDEGTNVNNTFRLGLSDSKQINIAIFDGSSSNTAYGPTPVSFQTWSHVTAVFNGNNITVYLNGVAGTPVVKTIGTLFDAGNLAIGRQSAADCASPYSSCWKGQIDDVRVYNRALSSDEIKRLYNMGATTKFNVSQKNTLNNGLVGLWTFDGPDMAGVAAYDRSGNNNTGTLTNGPTRAIGRIGQALNFDGADDNVSMGDVLDLIGSPLSISVWVNPRSTPNAAGIVDKLGTGGNYRLIMGGSGTIAFGIRNADSVYESVTTTVPVPLNSWTHLVATYDNVNTGKIYFNGSLDITKSNFTVSRGNVGYSLRFGYSNNNAVYFPGLIDDVRIYNRALSPDEIKRLYNMGATTKFNVSKKQDPSLNQGLVGLWTFDAPDMAGVAAYDRSGNNNNGTLTNGVKKAIGKIGQALNFDGVNDYVGNINFGSISTSQLTQSYWIKKTEFSGIHRLDNTGAFQAGFTGNTFFVHTVSSSGTDNNIPYSSIPGMTTNEWHHLVITRDTSGDNKIKVYLDGTLKLTGNLVNAANGAMTLSTFEIGSGSGTQSFDGLIDEVRVYNRALSPDEIKRLYNMGR</sequence>